<sequence>METTVKDGIIAAAKSYMAEYDMSASNFAGRADVGKSYLSNALNGKYIYQNTTIPDSFFRKIAATVGYKLEASYWEHVDTDQYVQIMDTLNEARERVEARMIVGETGSGKTYAVDRFCAQNPVGVYRITVNDYDTVYDIMTVMYELLRIEAPVKRGARLRGVGRELRKRAMEGERPIVIIDEAENTKIPGIKTYKALYDMFAGQVAFVLVCTEELPRRLAKMKNRVEGMPQFIRRFKANTVKLVPVARKYEAFLSKVEDMKLRELLSQIADNYGELHDYLERALREADESGEPLTEALFRETYNLPAKR</sequence>
<dbReference type="InterPro" id="IPR052026">
    <property type="entry name" value="ExeA_AAA_ATPase_DNA-bind"/>
</dbReference>
<dbReference type="PANTHER" id="PTHR35894">
    <property type="entry name" value="GENERAL SECRETION PATHWAY PROTEIN A-RELATED"/>
    <property type="match status" value="1"/>
</dbReference>
<dbReference type="Gene3D" id="3.40.50.300">
    <property type="entry name" value="P-loop containing nucleotide triphosphate hydrolases"/>
    <property type="match status" value="1"/>
</dbReference>
<dbReference type="GO" id="GO:0016887">
    <property type="term" value="F:ATP hydrolysis activity"/>
    <property type="evidence" value="ECO:0007669"/>
    <property type="project" value="InterPro"/>
</dbReference>
<dbReference type="AlphaFoldDB" id="A0A379MQ44"/>
<dbReference type="EMBL" id="UGVL01000001">
    <property type="protein sequence ID" value="SUE33645.1"/>
    <property type="molecule type" value="Genomic_DNA"/>
</dbReference>
<dbReference type="Pfam" id="PF13401">
    <property type="entry name" value="AAA_22"/>
    <property type="match status" value="1"/>
</dbReference>
<dbReference type="RefSeq" id="WP_027290382.1">
    <property type="nucleotide sequence ID" value="NZ_UGVL01000001.1"/>
</dbReference>
<evidence type="ECO:0000259" key="1">
    <source>
        <dbReference type="Pfam" id="PF13401"/>
    </source>
</evidence>
<accession>A0A379MQ44</accession>
<keyword evidence="3" id="KW-1185">Reference proteome</keyword>
<evidence type="ECO:0000313" key="2">
    <source>
        <dbReference type="EMBL" id="SUE33645.1"/>
    </source>
</evidence>
<gene>
    <name evidence="2" type="ORF">NCTC11190_00855</name>
</gene>
<reference evidence="2 3" key="1">
    <citation type="submission" date="2018-06" db="EMBL/GenBank/DDBJ databases">
        <authorList>
            <consortium name="Pathogen Informatics"/>
            <person name="Doyle S."/>
        </authorList>
    </citation>
    <scope>NUCLEOTIDE SEQUENCE [LARGE SCALE GENOMIC DNA]</scope>
    <source>
        <strain evidence="2 3">NCTC11190</strain>
    </source>
</reference>
<dbReference type="PANTHER" id="PTHR35894:SF5">
    <property type="entry name" value="MU-LIKE PROPHAGE FLUMU DNA TRANSPOSITION PROTEIN B"/>
    <property type="match status" value="1"/>
</dbReference>
<feature type="domain" description="ORC1/DEAH AAA+ ATPase" evidence="1">
    <location>
        <begin position="100"/>
        <end position="218"/>
    </location>
</feature>
<organism evidence="2 3">
    <name type="scientific">Rikenella microfusus</name>
    <dbReference type="NCBI Taxonomy" id="28139"/>
    <lineage>
        <taxon>Bacteria</taxon>
        <taxon>Pseudomonadati</taxon>
        <taxon>Bacteroidota</taxon>
        <taxon>Bacteroidia</taxon>
        <taxon>Bacteroidales</taxon>
        <taxon>Rikenellaceae</taxon>
        <taxon>Rikenella</taxon>
    </lineage>
</organism>
<dbReference type="OrthoDB" id="1244738at2"/>
<evidence type="ECO:0000313" key="3">
    <source>
        <dbReference type="Proteomes" id="UP000255233"/>
    </source>
</evidence>
<protein>
    <recommendedName>
        <fullName evidence="1">ORC1/DEAH AAA+ ATPase domain-containing protein</fullName>
    </recommendedName>
</protein>
<proteinExistence type="predicted"/>
<dbReference type="InterPro" id="IPR049945">
    <property type="entry name" value="AAA_22"/>
</dbReference>
<dbReference type="STRING" id="880526.GCA_000427365_00592"/>
<dbReference type="InterPro" id="IPR027417">
    <property type="entry name" value="P-loop_NTPase"/>
</dbReference>
<dbReference type="Proteomes" id="UP000255233">
    <property type="component" value="Unassembled WGS sequence"/>
</dbReference>
<name>A0A379MQ44_9BACT</name>
<dbReference type="SUPFAM" id="SSF52540">
    <property type="entry name" value="P-loop containing nucleoside triphosphate hydrolases"/>
    <property type="match status" value="1"/>
</dbReference>